<accession>A0A0F9D0E8</accession>
<dbReference type="EMBL" id="LAZR01041713">
    <property type="protein sequence ID" value="KKL11296.1"/>
    <property type="molecule type" value="Genomic_DNA"/>
</dbReference>
<gene>
    <name evidence="1" type="ORF">LCGC14_2547230</name>
</gene>
<evidence type="ECO:0000313" key="1">
    <source>
        <dbReference type="EMBL" id="KKL11296.1"/>
    </source>
</evidence>
<sequence length="111" mass="12377">MTRYFIFHDASGQIQASQSSPNPPDLTVWETKHGYIRKETDAETFAALDRDTKLTFAQDGEILAVTDSPNPIQPTPNPKAVRVGELTAKLMGDIDLTNKELNELARLEYSL</sequence>
<comment type="caution">
    <text evidence="1">The sequence shown here is derived from an EMBL/GenBank/DDBJ whole genome shotgun (WGS) entry which is preliminary data.</text>
</comment>
<protein>
    <submittedName>
        <fullName evidence="1">Uncharacterized protein</fullName>
    </submittedName>
</protein>
<dbReference type="AlphaFoldDB" id="A0A0F9D0E8"/>
<reference evidence="1" key="1">
    <citation type="journal article" date="2015" name="Nature">
        <title>Complex archaea that bridge the gap between prokaryotes and eukaryotes.</title>
        <authorList>
            <person name="Spang A."/>
            <person name="Saw J.H."/>
            <person name="Jorgensen S.L."/>
            <person name="Zaremba-Niedzwiedzka K."/>
            <person name="Martijn J."/>
            <person name="Lind A.E."/>
            <person name="van Eijk R."/>
            <person name="Schleper C."/>
            <person name="Guy L."/>
            <person name="Ettema T.J."/>
        </authorList>
    </citation>
    <scope>NUCLEOTIDE SEQUENCE</scope>
</reference>
<organism evidence="1">
    <name type="scientific">marine sediment metagenome</name>
    <dbReference type="NCBI Taxonomy" id="412755"/>
    <lineage>
        <taxon>unclassified sequences</taxon>
        <taxon>metagenomes</taxon>
        <taxon>ecological metagenomes</taxon>
    </lineage>
</organism>
<name>A0A0F9D0E8_9ZZZZ</name>
<proteinExistence type="predicted"/>